<dbReference type="PANTHER" id="PTHR43586:SF4">
    <property type="entry name" value="ISOPENICILLIN N EPIMERASE"/>
    <property type="match status" value="1"/>
</dbReference>
<dbReference type="SUPFAM" id="SSF53383">
    <property type="entry name" value="PLP-dependent transferases"/>
    <property type="match status" value="1"/>
</dbReference>
<feature type="domain" description="Aminotransferase class V" evidence="8">
    <location>
        <begin position="8"/>
        <end position="376"/>
    </location>
</feature>
<dbReference type="Gene3D" id="3.90.1150.10">
    <property type="entry name" value="Aspartate Aminotransferase, domain 1"/>
    <property type="match status" value="1"/>
</dbReference>
<comment type="catalytic activity">
    <reaction evidence="6">
        <text>(sulfur carrier)-H + L-cysteine = (sulfur carrier)-SH + L-alanine</text>
        <dbReference type="Rhea" id="RHEA:43892"/>
        <dbReference type="Rhea" id="RHEA-COMP:14737"/>
        <dbReference type="Rhea" id="RHEA-COMP:14739"/>
        <dbReference type="ChEBI" id="CHEBI:29917"/>
        <dbReference type="ChEBI" id="CHEBI:35235"/>
        <dbReference type="ChEBI" id="CHEBI:57972"/>
        <dbReference type="ChEBI" id="CHEBI:64428"/>
        <dbReference type="EC" id="2.8.1.7"/>
    </reaction>
</comment>
<name>A0A938XCP2_9CLOT</name>
<evidence type="ECO:0000256" key="4">
    <source>
        <dbReference type="ARBA" id="ARBA00022679"/>
    </source>
</evidence>
<dbReference type="RefSeq" id="WP_204906230.1">
    <property type="nucleotide sequence ID" value="NZ_JACJKS010000006.1"/>
</dbReference>
<evidence type="ECO:0000256" key="6">
    <source>
        <dbReference type="ARBA" id="ARBA00050776"/>
    </source>
</evidence>
<dbReference type="Gene3D" id="3.40.640.10">
    <property type="entry name" value="Type I PLP-dependent aspartate aminotransferase-like (Major domain)"/>
    <property type="match status" value="1"/>
</dbReference>
<protein>
    <recommendedName>
        <fullName evidence="3">cysteine desulfurase</fullName>
        <ecNumber evidence="3">2.8.1.7</ecNumber>
    </recommendedName>
</protein>
<comment type="caution">
    <text evidence="9">The sequence shown here is derived from an EMBL/GenBank/DDBJ whole genome shotgun (WGS) entry which is preliminary data.</text>
</comment>
<evidence type="ECO:0000256" key="2">
    <source>
        <dbReference type="ARBA" id="ARBA00010447"/>
    </source>
</evidence>
<dbReference type="Proteomes" id="UP000705508">
    <property type="component" value="Unassembled WGS sequence"/>
</dbReference>
<comment type="similarity">
    <text evidence="2">Belongs to the class-V pyridoxal-phosphate-dependent aminotransferase family. Csd subfamily.</text>
</comment>
<evidence type="ECO:0000256" key="5">
    <source>
        <dbReference type="ARBA" id="ARBA00022898"/>
    </source>
</evidence>
<keyword evidence="9" id="KW-0032">Aminotransferase</keyword>
<evidence type="ECO:0000256" key="3">
    <source>
        <dbReference type="ARBA" id="ARBA00012239"/>
    </source>
</evidence>
<proteinExistence type="inferred from homology"/>
<evidence type="ECO:0000256" key="7">
    <source>
        <dbReference type="RuleBase" id="RU004504"/>
    </source>
</evidence>
<dbReference type="InterPro" id="IPR000192">
    <property type="entry name" value="Aminotrans_V_dom"/>
</dbReference>
<keyword evidence="5" id="KW-0663">Pyridoxal phosphate</keyword>
<dbReference type="Pfam" id="PF00266">
    <property type="entry name" value="Aminotran_5"/>
    <property type="match status" value="1"/>
</dbReference>
<dbReference type="PIRSF" id="PIRSF005572">
    <property type="entry name" value="NifS"/>
    <property type="match status" value="1"/>
</dbReference>
<reference evidence="9" key="2">
    <citation type="journal article" date="2021" name="Sci. Rep.">
        <title>The distribution of antibiotic resistance genes in chicken gut microbiota commensals.</title>
        <authorList>
            <person name="Juricova H."/>
            <person name="Matiasovicova J."/>
            <person name="Kubasova T."/>
            <person name="Cejkova D."/>
            <person name="Rychlik I."/>
        </authorList>
    </citation>
    <scope>NUCLEOTIDE SEQUENCE</scope>
    <source>
        <strain evidence="9">An582</strain>
    </source>
</reference>
<dbReference type="InterPro" id="IPR015421">
    <property type="entry name" value="PyrdxlP-dep_Trfase_major"/>
</dbReference>
<sequence>MNETGEKIYFDNGSTSFPKAPGVAEAVGELLKSGAFNINRGSYEGAYEVEAAVLETREQLARLFHAPDSRRVIFTPGITYSLNYFIRGFLKRGDHVLVTGMEHNAVMRPLHCMEKEGVVCEALPTDREGGVDPADVERMLQPRTRAVIVLHASNVCGTIVPIGEIGRICRKRGVFFVVDTAQSAGTIPVDMEAACIDFLAFTGHKGLLGPQGIGGFVISGALDKEMEPLIAGGTGSMSDSLSMPRTLPDKYESGTMNLPGIIGLHAALAYIEKTGLDVIHRRKMELTARFLEQVRALPGVRIAGRQGTDGRVAVVSLDFPGRDNAVLAFALEQEYGIMTRVGLHCAPMAHRALGTFPQGTVRFAFSAANTEAEVDACIRALERLLDQPEDGI</sequence>
<organism evidence="9 10">
    <name type="scientific">Mordavella massiliensis</name>
    <dbReference type="NCBI Taxonomy" id="1871024"/>
    <lineage>
        <taxon>Bacteria</taxon>
        <taxon>Bacillati</taxon>
        <taxon>Bacillota</taxon>
        <taxon>Clostridia</taxon>
        <taxon>Eubacteriales</taxon>
        <taxon>Clostridiaceae</taxon>
        <taxon>Mordavella</taxon>
    </lineage>
</organism>
<evidence type="ECO:0000259" key="8">
    <source>
        <dbReference type="Pfam" id="PF00266"/>
    </source>
</evidence>
<dbReference type="GO" id="GO:0006534">
    <property type="term" value="P:cysteine metabolic process"/>
    <property type="evidence" value="ECO:0007669"/>
    <property type="project" value="InterPro"/>
</dbReference>
<evidence type="ECO:0000313" key="10">
    <source>
        <dbReference type="Proteomes" id="UP000705508"/>
    </source>
</evidence>
<dbReference type="InterPro" id="IPR015422">
    <property type="entry name" value="PyrdxlP-dep_Trfase_small"/>
</dbReference>
<dbReference type="InterPro" id="IPR010969">
    <property type="entry name" value="Cys_dSase-rel_unknwn_funct"/>
</dbReference>
<dbReference type="InterPro" id="IPR016454">
    <property type="entry name" value="Cysteine_dSase"/>
</dbReference>
<keyword evidence="4" id="KW-0808">Transferase</keyword>
<accession>A0A938XCP2</accession>
<comment type="cofactor">
    <cofactor evidence="1 7">
        <name>pyridoxal 5'-phosphate</name>
        <dbReference type="ChEBI" id="CHEBI:597326"/>
    </cofactor>
</comment>
<dbReference type="AlphaFoldDB" id="A0A938XCP2"/>
<dbReference type="EMBL" id="JACJKS010000006">
    <property type="protein sequence ID" value="MBM6948208.1"/>
    <property type="molecule type" value="Genomic_DNA"/>
</dbReference>
<dbReference type="InterPro" id="IPR010970">
    <property type="entry name" value="Cys_dSase_SufS"/>
</dbReference>
<reference evidence="9" key="1">
    <citation type="submission" date="2020-08" db="EMBL/GenBank/DDBJ databases">
        <authorList>
            <person name="Cejkova D."/>
            <person name="Kubasova T."/>
            <person name="Jahodarova E."/>
            <person name="Rychlik I."/>
        </authorList>
    </citation>
    <scope>NUCLEOTIDE SEQUENCE</scope>
    <source>
        <strain evidence="9">An582</strain>
    </source>
</reference>
<dbReference type="GO" id="GO:0031071">
    <property type="term" value="F:cysteine desulfurase activity"/>
    <property type="evidence" value="ECO:0007669"/>
    <property type="project" value="UniProtKB-EC"/>
</dbReference>
<dbReference type="PANTHER" id="PTHR43586">
    <property type="entry name" value="CYSTEINE DESULFURASE"/>
    <property type="match status" value="1"/>
</dbReference>
<dbReference type="CDD" id="cd06453">
    <property type="entry name" value="SufS_like"/>
    <property type="match status" value="1"/>
</dbReference>
<evidence type="ECO:0000313" key="9">
    <source>
        <dbReference type="EMBL" id="MBM6948208.1"/>
    </source>
</evidence>
<dbReference type="InterPro" id="IPR020578">
    <property type="entry name" value="Aminotrans_V_PyrdxlP_BS"/>
</dbReference>
<dbReference type="GO" id="GO:0008483">
    <property type="term" value="F:transaminase activity"/>
    <property type="evidence" value="ECO:0007669"/>
    <property type="project" value="UniProtKB-KW"/>
</dbReference>
<dbReference type="GO" id="GO:0030170">
    <property type="term" value="F:pyridoxal phosphate binding"/>
    <property type="evidence" value="ECO:0007669"/>
    <property type="project" value="InterPro"/>
</dbReference>
<dbReference type="EC" id="2.8.1.7" evidence="3"/>
<gene>
    <name evidence="9" type="ORF">H6A20_05995</name>
</gene>
<dbReference type="NCBIfam" id="TIGR01977">
    <property type="entry name" value="am_tr_V_EF2568"/>
    <property type="match status" value="1"/>
</dbReference>
<dbReference type="InterPro" id="IPR015424">
    <property type="entry name" value="PyrdxlP-dep_Trfase"/>
</dbReference>
<dbReference type="PROSITE" id="PS00595">
    <property type="entry name" value="AA_TRANSFER_CLASS_5"/>
    <property type="match status" value="1"/>
</dbReference>
<evidence type="ECO:0000256" key="1">
    <source>
        <dbReference type="ARBA" id="ARBA00001933"/>
    </source>
</evidence>